<reference evidence="2" key="1">
    <citation type="journal article" date="2021" name="IMA Fungus">
        <title>Genomic characterization of three marine fungi, including Emericellopsis atlantica sp. nov. with signatures of a generalist lifestyle and marine biomass degradation.</title>
        <authorList>
            <person name="Hagestad O.C."/>
            <person name="Hou L."/>
            <person name="Andersen J.H."/>
            <person name="Hansen E.H."/>
            <person name="Altermark B."/>
            <person name="Li C."/>
            <person name="Kuhnert E."/>
            <person name="Cox R.J."/>
            <person name="Crous P.W."/>
            <person name="Spatafora J.W."/>
            <person name="Lail K."/>
            <person name="Amirebrahimi M."/>
            <person name="Lipzen A."/>
            <person name="Pangilinan J."/>
            <person name="Andreopoulos W."/>
            <person name="Hayes R.D."/>
            <person name="Ng V."/>
            <person name="Grigoriev I.V."/>
            <person name="Jackson S.A."/>
            <person name="Sutton T.D.S."/>
            <person name="Dobson A.D.W."/>
            <person name="Rama T."/>
        </authorList>
    </citation>
    <scope>NUCLEOTIDE SEQUENCE</scope>
    <source>
        <strain evidence="2">TRa018bII</strain>
    </source>
</reference>
<dbReference type="OrthoDB" id="5584477at2759"/>
<dbReference type="InterPro" id="IPR040976">
    <property type="entry name" value="Pkinase_fungal"/>
</dbReference>
<evidence type="ECO:0000313" key="2">
    <source>
        <dbReference type="EMBL" id="KAG9236004.1"/>
    </source>
</evidence>
<dbReference type="Pfam" id="PF17667">
    <property type="entry name" value="Pkinase_fungal"/>
    <property type="match status" value="1"/>
</dbReference>
<accession>A0A9P7YLR3</accession>
<feature type="domain" description="Fungal-type protein kinase" evidence="1">
    <location>
        <begin position="277"/>
        <end position="495"/>
    </location>
</feature>
<dbReference type="EMBL" id="MU251417">
    <property type="protein sequence ID" value="KAG9236004.1"/>
    <property type="molecule type" value="Genomic_DNA"/>
</dbReference>
<proteinExistence type="predicted"/>
<dbReference type="PANTHER" id="PTHR38248:SF2">
    <property type="entry name" value="FUNK1 11"/>
    <property type="match status" value="1"/>
</dbReference>
<gene>
    <name evidence="2" type="ORF">BJ875DRAFT_494545</name>
</gene>
<sequence>MARLSERQLKAINDNPINNSLDHVRATVQSSYRDADVQGPLVKFERLISDSVGRALVLKLIVTLLNLLAATTMPSVNGDGMLLNDLFSLIHGISSNAFDIGYAAELIKLSTHYPTTPPQSSAPFVTSVQQTPWSFNTGSLVDTSDLRRDLDPILKDELESNLIIDHPEFFNKFFDGVPRQGEIAAAVFEICKEAEAPLYKEGTGWVGWPEDCKESRVLHWLGQRINQFLQFANERGFQPPTRRRYFTTPNKPIPGSVSKRKLDVGIVYNQTNEASLENTNDDLLCDWSDVLVPGELKGDPREDNHSSTWLDLSRYAREIFSAEDTRRSVIGFTLCGPIMRLWELDRLGGVASPSFNIHEDGLMFISSILGFLWMTEKELGFDPTIHKSKGGRYIEITLDGQPEQLHLDEVIKRQRCVVGRATTCWKAYRDRDKSKSAFAVKDSWEDEERPEEGLLLKKVTEAGVENVVEYYYHETVCDRGAIVDIRNNVRKGLRDEVGKYPFQRVYLNSHK</sequence>
<protein>
    <recommendedName>
        <fullName evidence="1">Fungal-type protein kinase domain-containing protein</fullName>
    </recommendedName>
</protein>
<comment type="caution">
    <text evidence="2">The sequence shown here is derived from an EMBL/GenBank/DDBJ whole genome shotgun (WGS) entry which is preliminary data.</text>
</comment>
<organism evidence="2 3">
    <name type="scientific">Amylocarpus encephaloides</name>
    <dbReference type="NCBI Taxonomy" id="45428"/>
    <lineage>
        <taxon>Eukaryota</taxon>
        <taxon>Fungi</taxon>
        <taxon>Dikarya</taxon>
        <taxon>Ascomycota</taxon>
        <taxon>Pezizomycotina</taxon>
        <taxon>Leotiomycetes</taxon>
        <taxon>Helotiales</taxon>
        <taxon>Helotiales incertae sedis</taxon>
        <taxon>Amylocarpus</taxon>
    </lineage>
</organism>
<name>A0A9P7YLR3_9HELO</name>
<dbReference type="PANTHER" id="PTHR38248">
    <property type="entry name" value="FUNK1 6"/>
    <property type="match status" value="1"/>
</dbReference>
<evidence type="ECO:0000259" key="1">
    <source>
        <dbReference type="Pfam" id="PF17667"/>
    </source>
</evidence>
<dbReference type="Proteomes" id="UP000824998">
    <property type="component" value="Unassembled WGS sequence"/>
</dbReference>
<dbReference type="AlphaFoldDB" id="A0A9P7YLR3"/>
<evidence type="ECO:0000313" key="3">
    <source>
        <dbReference type="Proteomes" id="UP000824998"/>
    </source>
</evidence>
<keyword evidence="3" id="KW-1185">Reference proteome</keyword>